<keyword evidence="1" id="KW-0378">Hydrolase</keyword>
<evidence type="ECO:0000259" key="2">
    <source>
        <dbReference type="Pfam" id="PF03061"/>
    </source>
</evidence>
<reference evidence="4" key="1">
    <citation type="journal article" date="2019" name="Int. J. Syst. Evol. Microbiol.">
        <title>The Global Catalogue of Microorganisms (GCM) 10K type strain sequencing project: providing services to taxonomists for standard genome sequencing and annotation.</title>
        <authorList>
            <consortium name="The Broad Institute Genomics Platform"/>
            <consortium name="The Broad Institute Genome Sequencing Center for Infectious Disease"/>
            <person name="Wu L."/>
            <person name="Ma J."/>
        </authorList>
    </citation>
    <scope>NUCLEOTIDE SEQUENCE [LARGE SCALE GENOMIC DNA]</scope>
    <source>
        <strain evidence="4">JCM 31405</strain>
    </source>
</reference>
<dbReference type="Pfam" id="PF03061">
    <property type="entry name" value="4HBT"/>
    <property type="match status" value="1"/>
</dbReference>
<protein>
    <submittedName>
        <fullName evidence="3">Phenylacetic acid degradation protein PaaD</fullName>
    </submittedName>
</protein>
<evidence type="ECO:0000313" key="4">
    <source>
        <dbReference type="Proteomes" id="UP000644548"/>
    </source>
</evidence>
<dbReference type="InterPro" id="IPR052723">
    <property type="entry name" value="Acyl-CoA_thioesterase_PaaI"/>
</dbReference>
<dbReference type="Gene3D" id="3.10.129.10">
    <property type="entry name" value="Hotdog Thioesterase"/>
    <property type="match status" value="1"/>
</dbReference>
<evidence type="ECO:0000256" key="1">
    <source>
        <dbReference type="ARBA" id="ARBA00022801"/>
    </source>
</evidence>
<dbReference type="EMBL" id="BMQN01000003">
    <property type="protein sequence ID" value="GGR93667.1"/>
    <property type="molecule type" value="Genomic_DNA"/>
</dbReference>
<feature type="domain" description="Thioesterase" evidence="2">
    <location>
        <begin position="37"/>
        <end position="108"/>
    </location>
</feature>
<accession>A0ABQ2S3U5</accession>
<dbReference type="InterPro" id="IPR029069">
    <property type="entry name" value="HotDog_dom_sf"/>
</dbReference>
<dbReference type="Proteomes" id="UP000644548">
    <property type="component" value="Unassembled WGS sequence"/>
</dbReference>
<dbReference type="RefSeq" id="WP_189073094.1">
    <property type="nucleotide sequence ID" value="NZ_BMQN01000003.1"/>
</dbReference>
<dbReference type="CDD" id="cd03443">
    <property type="entry name" value="PaaI_thioesterase"/>
    <property type="match status" value="1"/>
</dbReference>
<dbReference type="InterPro" id="IPR006683">
    <property type="entry name" value="Thioestr_dom"/>
</dbReference>
<proteinExistence type="predicted"/>
<dbReference type="PANTHER" id="PTHR42856:SF1">
    <property type="entry name" value="ACYL-COENZYME A THIOESTERASE PAAI"/>
    <property type="match status" value="1"/>
</dbReference>
<dbReference type="NCBIfam" id="TIGR00369">
    <property type="entry name" value="unchar_dom_1"/>
    <property type="match status" value="1"/>
</dbReference>
<evidence type="ECO:0000313" key="3">
    <source>
        <dbReference type="EMBL" id="GGR93667.1"/>
    </source>
</evidence>
<dbReference type="InterPro" id="IPR003736">
    <property type="entry name" value="PAAI_dom"/>
</dbReference>
<comment type="caution">
    <text evidence="3">The sequence shown here is derived from an EMBL/GenBank/DDBJ whole genome shotgun (WGS) entry which is preliminary data.</text>
</comment>
<keyword evidence="4" id="KW-1185">Reference proteome</keyword>
<name>A0ABQ2S3U5_9DEIO</name>
<organism evidence="3 4">
    <name type="scientific">Deinococcus sedimenti</name>
    <dbReference type="NCBI Taxonomy" id="1867090"/>
    <lineage>
        <taxon>Bacteria</taxon>
        <taxon>Thermotogati</taxon>
        <taxon>Deinococcota</taxon>
        <taxon>Deinococci</taxon>
        <taxon>Deinococcales</taxon>
        <taxon>Deinococcaceae</taxon>
        <taxon>Deinococcus</taxon>
    </lineage>
</organism>
<sequence length="129" mass="13478">MPTADPFMTLLDIQILSAAEGVASVTATVQPQHINLHGTAHGGFLFSLADAAFALASNSGGGRQVGLQADLQFLRAARLGDTVTAHAREMHLGRKTGAYRMEVRVGEQLIAMGSGVVYRVEDAPPAAPP</sequence>
<dbReference type="PANTHER" id="PTHR42856">
    <property type="entry name" value="ACYL-COENZYME A THIOESTERASE PAAI"/>
    <property type="match status" value="1"/>
</dbReference>
<dbReference type="SUPFAM" id="SSF54637">
    <property type="entry name" value="Thioesterase/thiol ester dehydrase-isomerase"/>
    <property type="match status" value="1"/>
</dbReference>
<gene>
    <name evidence="3" type="ORF">GCM10008960_20820</name>
</gene>